<reference evidence="3 4" key="1">
    <citation type="journal article" date="2021" name="ISME Commun">
        <title>Automated analysis of genomic sequences facilitates high-throughput and comprehensive description of bacteria.</title>
        <authorList>
            <person name="Hitch T.C.A."/>
        </authorList>
    </citation>
    <scope>NUCLEOTIDE SEQUENCE [LARGE SCALE GENOMIC DNA]</scope>
    <source>
        <strain evidence="3 4">Sanger_109</strain>
    </source>
</reference>
<dbReference type="Proteomes" id="UP001652442">
    <property type="component" value="Unassembled WGS sequence"/>
</dbReference>
<gene>
    <name evidence="3" type="ORF">OCV88_09000</name>
</gene>
<comment type="caution">
    <text evidence="3">The sequence shown here is derived from an EMBL/GenBank/DDBJ whole genome shotgun (WGS) entry which is preliminary data.</text>
</comment>
<dbReference type="InterPro" id="IPR004017">
    <property type="entry name" value="Cys_rich_dom"/>
</dbReference>
<dbReference type="PANTHER" id="PTHR42947:SF1">
    <property type="entry name" value="COB--COM HETERODISULFIDE REDUCTASE SUBUNIT B 1"/>
    <property type="match status" value="1"/>
</dbReference>
<feature type="domain" description="Cysteine-rich" evidence="2">
    <location>
        <begin position="146"/>
        <end position="236"/>
    </location>
</feature>
<evidence type="ECO:0000256" key="1">
    <source>
        <dbReference type="ARBA" id="ARBA00023002"/>
    </source>
</evidence>
<keyword evidence="1" id="KW-0560">Oxidoreductase</keyword>
<dbReference type="PANTHER" id="PTHR42947">
    <property type="entry name" value="COB--COM HETERODISULFIDE REDUCTASE SUBUNIT B 1"/>
    <property type="match status" value="1"/>
</dbReference>
<dbReference type="RefSeq" id="WP_158425172.1">
    <property type="nucleotide sequence ID" value="NZ_JAOQJQ010000003.1"/>
</dbReference>
<feature type="domain" description="Cysteine-rich" evidence="2">
    <location>
        <begin position="4"/>
        <end position="86"/>
    </location>
</feature>
<organism evidence="3 4">
    <name type="scientific">Brotonthovivens ammoniilytica</name>
    <dbReference type="NCBI Taxonomy" id="2981725"/>
    <lineage>
        <taxon>Bacteria</taxon>
        <taxon>Bacillati</taxon>
        <taxon>Bacillota</taxon>
        <taxon>Clostridia</taxon>
        <taxon>Lachnospirales</taxon>
        <taxon>Lachnospiraceae</taxon>
        <taxon>Brotonthovivens</taxon>
    </lineage>
</organism>
<name>A0ABT2TJS1_9FIRM</name>
<keyword evidence="4" id="KW-1185">Reference proteome</keyword>
<proteinExistence type="predicted"/>
<evidence type="ECO:0000313" key="4">
    <source>
        <dbReference type="Proteomes" id="UP001652442"/>
    </source>
</evidence>
<accession>A0ABT2TJS1</accession>
<evidence type="ECO:0000259" key="2">
    <source>
        <dbReference type="Pfam" id="PF02754"/>
    </source>
</evidence>
<protein>
    <submittedName>
        <fullName evidence="3">CoB--CoM heterodisulfide reductase iron-sulfur subunit B family protein</fullName>
    </submittedName>
</protein>
<dbReference type="InterPro" id="IPR051278">
    <property type="entry name" value="HdrB/HdrD_reductase"/>
</dbReference>
<sequence>MQYSYFPGCSMDTTGITYKKSIEYVCSKIGMVLREIPDWNCCGATCAHSKNEKVALALPARNLALAEEEGLELDVAVACASCYSRMKHTVHAARQSEETRQELEEIINMPYRAKADVLSFLEIFARPEMMRLCQEKMYRTLKGMKVACYYGCLTSRPVEVTGASSTENPMEMDEIVKLTGAVPVEWDFKTECCGASHQVDAPKTARPQLERILKNAQANGAQAIITACPLCNLNLDMREGELNKANGTAYNLPIYQFTELLAVCMGAGVKDIGLQKHFFPAFDLLNEYLRKAGDTV</sequence>
<dbReference type="Gene3D" id="1.20.1050.140">
    <property type="match status" value="1"/>
</dbReference>
<dbReference type="EMBL" id="JAOQJQ010000003">
    <property type="protein sequence ID" value="MCU6762470.1"/>
    <property type="molecule type" value="Genomic_DNA"/>
</dbReference>
<dbReference type="Pfam" id="PF02754">
    <property type="entry name" value="CCG"/>
    <property type="match status" value="2"/>
</dbReference>
<evidence type="ECO:0000313" key="3">
    <source>
        <dbReference type="EMBL" id="MCU6762470.1"/>
    </source>
</evidence>